<evidence type="ECO:0000256" key="1">
    <source>
        <dbReference type="SAM" id="MobiDB-lite"/>
    </source>
</evidence>
<reference evidence="2 3" key="1">
    <citation type="submission" date="2019-07" db="EMBL/GenBank/DDBJ databases">
        <title>Whole genome shotgun sequence of Brevifollis gellanilyticus NBRC 108608.</title>
        <authorList>
            <person name="Hosoyama A."/>
            <person name="Uohara A."/>
            <person name="Ohji S."/>
            <person name="Ichikawa N."/>
        </authorList>
    </citation>
    <scope>NUCLEOTIDE SEQUENCE [LARGE SCALE GENOMIC DNA]</scope>
    <source>
        <strain evidence="2 3">NBRC 108608</strain>
    </source>
</reference>
<dbReference type="AlphaFoldDB" id="A0A512MA11"/>
<dbReference type="OrthoDB" id="189985at2"/>
<feature type="region of interest" description="Disordered" evidence="1">
    <location>
        <begin position="204"/>
        <end position="224"/>
    </location>
</feature>
<keyword evidence="3" id="KW-1185">Reference proteome</keyword>
<evidence type="ECO:0000313" key="2">
    <source>
        <dbReference type="EMBL" id="GEP43574.1"/>
    </source>
</evidence>
<gene>
    <name evidence="2" type="ORF">BGE01nite_28650</name>
</gene>
<dbReference type="EMBL" id="BKAG01000019">
    <property type="protein sequence ID" value="GEP43574.1"/>
    <property type="molecule type" value="Genomic_DNA"/>
</dbReference>
<protein>
    <recommendedName>
        <fullName evidence="4">DUF4194 domain-containing protein</fullName>
    </recommendedName>
</protein>
<comment type="caution">
    <text evidence="2">The sequence shown here is derived from an EMBL/GenBank/DDBJ whole genome shotgun (WGS) entry which is preliminary data.</text>
</comment>
<evidence type="ECO:0000313" key="3">
    <source>
        <dbReference type="Proteomes" id="UP000321577"/>
    </source>
</evidence>
<dbReference type="Proteomes" id="UP000321577">
    <property type="component" value="Unassembled WGS sequence"/>
</dbReference>
<name>A0A512MA11_9BACT</name>
<dbReference type="Pfam" id="PF13835">
    <property type="entry name" value="DUF4194"/>
    <property type="match status" value="1"/>
</dbReference>
<dbReference type="InterPro" id="IPR025449">
    <property type="entry name" value="JetB"/>
</dbReference>
<feature type="compositionally biased region" description="Polar residues" evidence="1">
    <location>
        <begin position="204"/>
        <end position="213"/>
    </location>
</feature>
<dbReference type="RefSeq" id="WP_146851150.1">
    <property type="nucleotide sequence ID" value="NZ_BKAG01000019.1"/>
</dbReference>
<evidence type="ECO:0008006" key="4">
    <source>
        <dbReference type="Google" id="ProtNLM"/>
    </source>
</evidence>
<sequence length="224" mass="25181">MSAPTSDPLWPRSFWSDVPDSDRAALREVLAELLGRGVLLGDEGSGRELYMLARDHYRTHVEDYLAPLALELIVDDDHSLLQARPRTESCLLLGRFDKDETLVLLALWRLYDDEISTGSQEAVIVTVDQLWAALKVYFDKVATPEKSQIESCLVRLKRHRLVRTLKPEGMTQAGEMQIEILPSLARVIPFDDITAWQTRVDLHQPQSSASGSGKESLEAEEVSP</sequence>
<proteinExistence type="predicted"/>
<accession>A0A512MA11</accession>
<organism evidence="2 3">
    <name type="scientific">Brevifollis gellanilyticus</name>
    <dbReference type="NCBI Taxonomy" id="748831"/>
    <lineage>
        <taxon>Bacteria</taxon>
        <taxon>Pseudomonadati</taxon>
        <taxon>Verrucomicrobiota</taxon>
        <taxon>Verrucomicrobiia</taxon>
        <taxon>Verrucomicrobiales</taxon>
        <taxon>Verrucomicrobiaceae</taxon>
    </lineage>
</organism>